<comment type="caution">
    <text evidence="2">The sequence shown here is derived from an EMBL/GenBank/DDBJ whole genome shotgun (WGS) entry which is preliminary data.</text>
</comment>
<protein>
    <submittedName>
        <fullName evidence="2">Expansin/Lol pI</fullName>
    </submittedName>
</protein>
<evidence type="ECO:0000313" key="3">
    <source>
        <dbReference type="Proteomes" id="UP000245207"/>
    </source>
</evidence>
<name>A0A2U1MET4_ARTAN</name>
<dbReference type="AlphaFoldDB" id="A0A2U1MET4"/>
<accession>A0A2U1MET4</accession>
<keyword evidence="1" id="KW-0732">Signal</keyword>
<dbReference type="Proteomes" id="UP000245207">
    <property type="component" value="Unassembled WGS sequence"/>
</dbReference>
<keyword evidence="3" id="KW-1185">Reference proteome</keyword>
<dbReference type="OrthoDB" id="1938055at2759"/>
<proteinExistence type="predicted"/>
<evidence type="ECO:0000313" key="2">
    <source>
        <dbReference type="EMBL" id="PWA59757.1"/>
    </source>
</evidence>
<feature type="chain" id="PRO_5015638907" evidence="1">
    <location>
        <begin position="20"/>
        <end position="178"/>
    </location>
</feature>
<sequence length="178" mass="20187">MASLLLLSMIIFSFDTVHALKGGWQKAHATFYGGEDASGTMGGLEATDREYLNIFDPNVMFSYVTAKYNIGYFRTREATDRQIGLVLRQVLMLYDSVLQKQERLSLLLVGVLLPNYIIVKGTSSFAIDLAIWIKRSTSKKQGNVLRVIILKKLKIRVALCFHERYVNQTNCIKNGHHL</sequence>
<gene>
    <name evidence="2" type="ORF">CTI12_AA388740</name>
</gene>
<feature type="signal peptide" evidence="1">
    <location>
        <begin position="1"/>
        <end position="19"/>
    </location>
</feature>
<dbReference type="STRING" id="35608.A0A2U1MET4"/>
<organism evidence="2 3">
    <name type="scientific">Artemisia annua</name>
    <name type="common">Sweet wormwood</name>
    <dbReference type="NCBI Taxonomy" id="35608"/>
    <lineage>
        <taxon>Eukaryota</taxon>
        <taxon>Viridiplantae</taxon>
        <taxon>Streptophyta</taxon>
        <taxon>Embryophyta</taxon>
        <taxon>Tracheophyta</taxon>
        <taxon>Spermatophyta</taxon>
        <taxon>Magnoliopsida</taxon>
        <taxon>eudicotyledons</taxon>
        <taxon>Gunneridae</taxon>
        <taxon>Pentapetalae</taxon>
        <taxon>asterids</taxon>
        <taxon>campanulids</taxon>
        <taxon>Asterales</taxon>
        <taxon>Asteraceae</taxon>
        <taxon>Asteroideae</taxon>
        <taxon>Anthemideae</taxon>
        <taxon>Artemisiinae</taxon>
        <taxon>Artemisia</taxon>
    </lineage>
</organism>
<reference evidence="2 3" key="1">
    <citation type="journal article" date="2018" name="Mol. Plant">
        <title>The genome of Artemisia annua provides insight into the evolution of Asteraceae family and artemisinin biosynthesis.</title>
        <authorList>
            <person name="Shen Q."/>
            <person name="Zhang L."/>
            <person name="Liao Z."/>
            <person name="Wang S."/>
            <person name="Yan T."/>
            <person name="Shi P."/>
            <person name="Liu M."/>
            <person name="Fu X."/>
            <person name="Pan Q."/>
            <person name="Wang Y."/>
            <person name="Lv Z."/>
            <person name="Lu X."/>
            <person name="Zhang F."/>
            <person name="Jiang W."/>
            <person name="Ma Y."/>
            <person name="Chen M."/>
            <person name="Hao X."/>
            <person name="Li L."/>
            <person name="Tang Y."/>
            <person name="Lv G."/>
            <person name="Zhou Y."/>
            <person name="Sun X."/>
            <person name="Brodelius P.E."/>
            <person name="Rose J.K.C."/>
            <person name="Tang K."/>
        </authorList>
    </citation>
    <scope>NUCLEOTIDE SEQUENCE [LARGE SCALE GENOMIC DNA]</scope>
    <source>
        <strain evidence="3">cv. Huhao1</strain>
        <tissue evidence="2">Leaf</tissue>
    </source>
</reference>
<evidence type="ECO:0000256" key="1">
    <source>
        <dbReference type="SAM" id="SignalP"/>
    </source>
</evidence>
<dbReference type="EMBL" id="PKPP01005542">
    <property type="protein sequence ID" value="PWA59757.1"/>
    <property type="molecule type" value="Genomic_DNA"/>
</dbReference>